<dbReference type="InterPro" id="IPR002645">
    <property type="entry name" value="STAS_dom"/>
</dbReference>
<dbReference type="InterPro" id="IPR058548">
    <property type="entry name" value="MlaB-like_STAS"/>
</dbReference>
<dbReference type="Pfam" id="PF13466">
    <property type="entry name" value="STAS_2"/>
    <property type="match status" value="1"/>
</dbReference>
<evidence type="ECO:0000313" key="2">
    <source>
        <dbReference type="EMBL" id="MEA5367840.1"/>
    </source>
</evidence>
<organism evidence="2 3">
    <name type="scientific">Amycolatopsis heterodermiae</name>
    <dbReference type="NCBI Taxonomy" id="3110235"/>
    <lineage>
        <taxon>Bacteria</taxon>
        <taxon>Bacillati</taxon>
        <taxon>Actinomycetota</taxon>
        <taxon>Actinomycetes</taxon>
        <taxon>Pseudonocardiales</taxon>
        <taxon>Pseudonocardiaceae</taxon>
        <taxon>Amycolatopsis</taxon>
    </lineage>
</organism>
<dbReference type="Proteomes" id="UP001304298">
    <property type="component" value="Unassembled WGS sequence"/>
</dbReference>
<evidence type="ECO:0000313" key="3">
    <source>
        <dbReference type="Proteomes" id="UP001304298"/>
    </source>
</evidence>
<dbReference type="InterPro" id="IPR036513">
    <property type="entry name" value="STAS_dom_sf"/>
</dbReference>
<dbReference type="EMBL" id="JAYFSI010000031">
    <property type="protein sequence ID" value="MEA5367840.1"/>
    <property type="molecule type" value="Genomic_DNA"/>
</dbReference>
<sequence length="138" mass="14847">MSRSSHPERLEVLRVHGDSEGVVFSLYGELDADTAPKLGQVLGSVLAAKYPPEVLIVDLSGLSLLSVAGIRAVHAVHAGAGDSRVRVVTGDRPAVRELLHASHFDAVLDCYRSRMQAVVVGSRDDFVRHARAIWEASP</sequence>
<dbReference type="CDD" id="cd07043">
    <property type="entry name" value="STAS_anti-anti-sigma_factors"/>
    <property type="match status" value="1"/>
</dbReference>
<feature type="domain" description="STAS" evidence="1">
    <location>
        <begin position="22"/>
        <end position="121"/>
    </location>
</feature>
<dbReference type="Gene3D" id="3.30.750.24">
    <property type="entry name" value="STAS domain"/>
    <property type="match status" value="1"/>
</dbReference>
<dbReference type="SUPFAM" id="SSF52091">
    <property type="entry name" value="SpoIIaa-like"/>
    <property type="match status" value="1"/>
</dbReference>
<accession>A0ABU5RPQ2</accession>
<reference evidence="2 3" key="1">
    <citation type="submission" date="2023-12" db="EMBL/GenBank/DDBJ databases">
        <title>Amycolatopsis sp. V23-08.</title>
        <authorList>
            <person name="Somphong A."/>
        </authorList>
    </citation>
    <scope>NUCLEOTIDE SEQUENCE [LARGE SCALE GENOMIC DNA]</scope>
    <source>
        <strain evidence="2 3">V23-08</strain>
    </source>
</reference>
<gene>
    <name evidence="2" type="ORF">VA596_50475</name>
</gene>
<protein>
    <submittedName>
        <fullName evidence="2">STAS domain-containing protein</fullName>
    </submittedName>
</protein>
<evidence type="ECO:0000259" key="1">
    <source>
        <dbReference type="PROSITE" id="PS50801"/>
    </source>
</evidence>
<proteinExistence type="predicted"/>
<keyword evidence="3" id="KW-1185">Reference proteome</keyword>
<name>A0ABU5RPQ2_9PSEU</name>
<comment type="caution">
    <text evidence="2">The sequence shown here is derived from an EMBL/GenBank/DDBJ whole genome shotgun (WGS) entry which is preliminary data.</text>
</comment>
<dbReference type="RefSeq" id="WP_323337971.1">
    <property type="nucleotide sequence ID" value="NZ_JAYFSI010000031.1"/>
</dbReference>
<dbReference type="PROSITE" id="PS50801">
    <property type="entry name" value="STAS"/>
    <property type="match status" value="1"/>
</dbReference>